<name>A0A5N5Q9G3_9AGAM</name>
<evidence type="ECO:0000313" key="2">
    <source>
        <dbReference type="EMBL" id="KAB5588068.1"/>
    </source>
</evidence>
<accession>A0A5N5Q9G3</accession>
<dbReference type="Gene3D" id="3.30.420.10">
    <property type="entry name" value="Ribonuclease H-like superfamily/Ribonuclease H"/>
    <property type="match status" value="1"/>
</dbReference>
<organism evidence="2 3">
    <name type="scientific">Ceratobasidium theobromae</name>
    <dbReference type="NCBI Taxonomy" id="1582974"/>
    <lineage>
        <taxon>Eukaryota</taxon>
        <taxon>Fungi</taxon>
        <taxon>Dikarya</taxon>
        <taxon>Basidiomycota</taxon>
        <taxon>Agaricomycotina</taxon>
        <taxon>Agaricomycetes</taxon>
        <taxon>Cantharellales</taxon>
        <taxon>Ceratobasidiaceae</taxon>
        <taxon>Ceratobasidium</taxon>
    </lineage>
</organism>
<sequence length="154" mass="16950">MPNCKGDAQKKAYALALQNRISDLAQKTGVTTLYTDGSCFTRDRVRHTGWGWCLKLRDSKVDHAGGALGPNHTSYDAECYALADGIQWVSRLAAQTSIYLLHIVSDNAGMLQGLLSHWPKGAPSSVMHTARDLCNLASRHEHLDLLLSWCPAHH</sequence>
<keyword evidence="3" id="KW-1185">Reference proteome</keyword>
<dbReference type="GO" id="GO:0004523">
    <property type="term" value="F:RNA-DNA hybrid ribonuclease activity"/>
    <property type="evidence" value="ECO:0007669"/>
    <property type="project" value="InterPro"/>
</dbReference>
<dbReference type="GO" id="GO:0003676">
    <property type="term" value="F:nucleic acid binding"/>
    <property type="evidence" value="ECO:0007669"/>
    <property type="project" value="InterPro"/>
</dbReference>
<dbReference type="InterPro" id="IPR002156">
    <property type="entry name" value="RNaseH_domain"/>
</dbReference>
<proteinExistence type="predicted"/>
<protein>
    <recommendedName>
        <fullName evidence="1">RNase H type-1 domain-containing protein</fullName>
    </recommendedName>
</protein>
<dbReference type="AlphaFoldDB" id="A0A5N5Q9G3"/>
<dbReference type="EMBL" id="SSOP01000590">
    <property type="protein sequence ID" value="KAB5588068.1"/>
    <property type="molecule type" value="Genomic_DNA"/>
</dbReference>
<gene>
    <name evidence="2" type="ORF">CTheo_8491</name>
</gene>
<reference evidence="2 3" key="1">
    <citation type="journal article" date="2019" name="Fungal Biol. Biotechnol.">
        <title>Draft genome sequence of fastidious pathogen Ceratobasidium theobromae, which causes vascular-streak dieback in Theobroma cacao.</title>
        <authorList>
            <person name="Ali S.S."/>
            <person name="Asman A."/>
            <person name="Shao J."/>
            <person name="Firmansyah A.P."/>
            <person name="Susilo A.W."/>
            <person name="Rosmana A."/>
            <person name="McMahon P."/>
            <person name="Junaid M."/>
            <person name="Guest D."/>
            <person name="Kheng T.Y."/>
            <person name="Meinhardt L.W."/>
            <person name="Bailey B.A."/>
        </authorList>
    </citation>
    <scope>NUCLEOTIDE SEQUENCE [LARGE SCALE GENOMIC DNA]</scope>
    <source>
        <strain evidence="2 3">CT2</strain>
    </source>
</reference>
<dbReference type="PROSITE" id="PS50879">
    <property type="entry name" value="RNASE_H_1"/>
    <property type="match status" value="1"/>
</dbReference>
<evidence type="ECO:0000313" key="3">
    <source>
        <dbReference type="Proteomes" id="UP000383932"/>
    </source>
</evidence>
<dbReference type="OrthoDB" id="3230070at2759"/>
<feature type="domain" description="RNase H type-1" evidence="1">
    <location>
        <begin position="27"/>
        <end position="154"/>
    </location>
</feature>
<dbReference type="SUPFAM" id="SSF53098">
    <property type="entry name" value="Ribonuclease H-like"/>
    <property type="match status" value="1"/>
</dbReference>
<comment type="caution">
    <text evidence="2">The sequence shown here is derived from an EMBL/GenBank/DDBJ whole genome shotgun (WGS) entry which is preliminary data.</text>
</comment>
<dbReference type="InterPro" id="IPR036397">
    <property type="entry name" value="RNaseH_sf"/>
</dbReference>
<evidence type="ECO:0000259" key="1">
    <source>
        <dbReference type="PROSITE" id="PS50879"/>
    </source>
</evidence>
<dbReference type="Proteomes" id="UP000383932">
    <property type="component" value="Unassembled WGS sequence"/>
</dbReference>
<dbReference type="InterPro" id="IPR012337">
    <property type="entry name" value="RNaseH-like_sf"/>
</dbReference>